<dbReference type="PATRIC" id="fig|266265.5.peg.1821"/>
<evidence type="ECO:0000256" key="3">
    <source>
        <dbReference type="RuleBase" id="RU000363"/>
    </source>
</evidence>
<comment type="similarity">
    <text evidence="1 3">Belongs to the short-chain dehydrogenases/reductases (SDR) family.</text>
</comment>
<evidence type="ECO:0000313" key="4">
    <source>
        <dbReference type="EMBL" id="ABE30287.1"/>
    </source>
</evidence>
<dbReference type="PANTHER" id="PTHR43976">
    <property type="entry name" value="SHORT CHAIN DEHYDROGENASE"/>
    <property type="match status" value="1"/>
</dbReference>
<evidence type="ECO:0000313" key="5">
    <source>
        <dbReference type="Proteomes" id="UP000001817"/>
    </source>
</evidence>
<dbReference type="PRINTS" id="PR00081">
    <property type="entry name" value="GDHRDH"/>
</dbReference>
<dbReference type="STRING" id="266265.Bxe_A2674"/>
<dbReference type="SUPFAM" id="SSF51735">
    <property type="entry name" value="NAD(P)-binding Rossmann-fold domains"/>
    <property type="match status" value="1"/>
</dbReference>
<proteinExistence type="inferred from homology"/>
<dbReference type="InterPro" id="IPR002347">
    <property type="entry name" value="SDR_fam"/>
</dbReference>
<dbReference type="Gene3D" id="3.40.50.720">
    <property type="entry name" value="NAD(P)-binding Rossmann-like Domain"/>
    <property type="match status" value="1"/>
</dbReference>
<keyword evidence="5" id="KW-1185">Reference proteome</keyword>
<dbReference type="eggNOG" id="COG4221">
    <property type="taxonomic scope" value="Bacteria"/>
</dbReference>
<dbReference type="PANTHER" id="PTHR43976:SF16">
    <property type="entry name" value="SHORT-CHAIN DEHYDROGENASE_REDUCTASE FAMILY PROTEIN"/>
    <property type="match status" value="1"/>
</dbReference>
<dbReference type="Pfam" id="PF00106">
    <property type="entry name" value="adh_short"/>
    <property type="match status" value="1"/>
</dbReference>
<gene>
    <name evidence="4" type="ORF">Bxe_A2674</name>
</gene>
<evidence type="ECO:0000256" key="2">
    <source>
        <dbReference type="ARBA" id="ARBA00023002"/>
    </source>
</evidence>
<dbReference type="KEGG" id="bxe:Bxe_A2674"/>
<dbReference type="NCBIfam" id="NF006114">
    <property type="entry name" value="PRK08263.1"/>
    <property type="match status" value="1"/>
</dbReference>
<keyword evidence="2" id="KW-0560">Oxidoreductase</keyword>
<dbReference type="Proteomes" id="UP000001817">
    <property type="component" value="Chromosome 1"/>
</dbReference>
<dbReference type="AlphaFoldDB" id="Q140F2"/>
<dbReference type="PRINTS" id="PR00080">
    <property type="entry name" value="SDRFAMILY"/>
</dbReference>
<name>Q140F2_PARXL</name>
<accession>Q140F2</accession>
<sequence>MTNEEKPVWFITGCSTGFGRELAVLLLEQGFRVVATARDASKLADLVASHKDRALALPLDVTDADAIVHAVKQAEARFGQIDVLVNNAGYGYLAAIEEGEEAPVREMFDTNVFGLVNVTKSVLPGMRARKRGHIINLSSIGGLVSFAATGYYNATKFAVEGLSGALAIELAPLGIKVTVVEPGPFRTDFSGRSIGKSKIEIDDYAETAGARRKMSLALSGKQPGDPVRAAQAIIDVVASSNPPLHLLLGAIALDLARKDLENKKHEFDAWEKTTLSADYPDAVVNS</sequence>
<evidence type="ECO:0000256" key="1">
    <source>
        <dbReference type="ARBA" id="ARBA00006484"/>
    </source>
</evidence>
<dbReference type="RefSeq" id="WP_011487982.1">
    <property type="nucleotide sequence ID" value="NC_007951.1"/>
</dbReference>
<dbReference type="GO" id="GO:0016491">
    <property type="term" value="F:oxidoreductase activity"/>
    <property type="evidence" value="ECO:0007669"/>
    <property type="project" value="UniProtKB-KW"/>
</dbReference>
<organism evidence="4 5">
    <name type="scientific">Paraburkholderia xenovorans (strain LB400)</name>
    <dbReference type="NCBI Taxonomy" id="266265"/>
    <lineage>
        <taxon>Bacteria</taxon>
        <taxon>Pseudomonadati</taxon>
        <taxon>Pseudomonadota</taxon>
        <taxon>Betaproteobacteria</taxon>
        <taxon>Burkholderiales</taxon>
        <taxon>Burkholderiaceae</taxon>
        <taxon>Paraburkholderia</taxon>
    </lineage>
</organism>
<dbReference type="InterPro" id="IPR051911">
    <property type="entry name" value="SDR_oxidoreductase"/>
</dbReference>
<dbReference type="InterPro" id="IPR020904">
    <property type="entry name" value="Sc_DH/Rdtase_CS"/>
</dbReference>
<dbReference type="CDD" id="cd05374">
    <property type="entry name" value="17beta-HSD-like_SDR_c"/>
    <property type="match status" value="1"/>
</dbReference>
<dbReference type="NCBIfam" id="NF004824">
    <property type="entry name" value="PRK06180.1"/>
    <property type="match status" value="1"/>
</dbReference>
<reference evidence="4 5" key="1">
    <citation type="journal article" date="2006" name="Proc. Natl. Acad. Sci. U.S.A.">
        <title>Burkholderia xenovorans LB400 harbors a multi-replicon, 9.73-Mbp genome shaped for versatility.</title>
        <authorList>
            <person name="Chain P.S."/>
            <person name="Denef V.J."/>
            <person name="Konstantinidis K.T."/>
            <person name="Vergez L.M."/>
            <person name="Agullo L."/>
            <person name="Reyes V.L."/>
            <person name="Hauser L."/>
            <person name="Cordova M."/>
            <person name="Gomez L."/>
            <person name="Gonzalez M."/>
            <person name="Land M."/>
            <person name="Lao V."/>
            <person name="Larimer F."/>
            <person name="LiPuma J.J."/>
            <person name="Mahenthiralingam E."/>
            <person name="Malfatti S.A."/>
            <person name="Marx C.J."/>
            <person name="Parnell J.J."/>
            <person name="Ramette A."/>
            <person name="Richardson P."/>
            <person name="Seeger M."/>
            <person name="Smith D."/>
            <person name="Spilker T."/>
            <person name="Sul W.J."/>
            <person name="Tsoi T.V."/>
            <person name="Ulrich L.E."/>
            <person name="Zhulin I.B."/>
            <person name="Tiedje J.M."/>
        </authorList>
    </citation>
    <scope>NUCLEOTIDE SEQUENCE [LARGE SCALE GENOMIC DNA]</scope>
    <source>
        <strain evidence="4 5">LB400</strain>
    </source>
</reference>
<dbReference type="InterPro" id="IPR036291">
    <property type="entry name" value="NAD(P)-bd_dom_sf"/>
</dbReference>
<dbReference type="EMBL" id="CP000270">
    <property type="protein sequence ID" value="ABE30287.1"/>
    <property type="molecule type" value="Genomic_DNA"/>
</dbReference>
<dbReference type="KEGG" id="bxb:DR64_361"/>
<dbReference type="OrthoDB" id="9789083at2"/>
<protein>
    <submittedName>
        <fullName evidence="4">Short-chain dehydrogenase/oxidoreductase</fullName>
    </submittedName>
</protein>
<dbReference type="PROSITE" id="PS00061">
    <property type="entry name" value="ADH_SHORT"/>
    <property type="match status" value="1"/>
</dbReference>